<dbReference type="GO" id="GO:0016121">
    <property type="term" value="P:carotene catabolic process"/>
    <property type="evidence" value="ECO:0007669"/>
    <property type="project" value="TreeGrafter"/>
</dbReference>
<reference evidence="7" key="2">
    <citation type="submission" date="2015-01" db="EMBL/GenBank/DDBJ databases">
        <title>Evolutionary Origins and Diversification of the Mycorrhizal Mutualists.</title>
        <authorList>
            <consortium name="DOE Joint Genome Institute"/>
            <consortium name="Mycorrhizal Genomics Consortium"/>
            <person name="Kohler A."/>
            <person name="Kuo A."/>
            <person name="Nagy L.G."/>
            <person name="Floudas D."/>
            <person name="Copeland A."/>
            <person name="Barry K.W."/>
            <person name="Cichocki N."/>
            <person name="Veneault-Fourrey C."/>
            <person name="LaButti K."/>
            <person name="Lindquist E.A."/>
            <person name="Lipzen A."/>
            <person name="Lundell T."/>
            <person name="Morin E."/>
            <person name="Murat C."/>
            <person name="Riley R."/>
            <person name="Ohm R."/>
            <person name="Sun H."/>
            <person name="Tunlid A."/>
            <person name="Henrissat B."/>
            <person name="Grigoriev I.V."/>
            <person name="Hibbett D.S."/>
            <person name="Martin F."/>
        </authorList>
    </citation>
    <scope>NUCLEOTIDE SEQUENCE [LARGE SCALE GENOMIC DNA]</scope>
    <source>
        <strain evidence="7">Zn</strain>
    </source>
</reference>
<organism evidence="6 7">
    <name type="scientific">Oidiodendron maius (strain Zn)</name>
    <dbReference type="NCBI Taxonomy" id="913774"/>
    <lineage>
        <taxon>Eukaryota</taxon>
        <taxon>Fungi</taxon>
        <taxon>Dikarya</taxon>
        <taxon>Ascomycota</taxon>
        <taxon>Pezizomycotina</taxon>
        <taxon>Leotiomycetes</taxon>
        <taxon>Leotiomycetes incertae sedis</taxon>
        <taxon>Myxotrichaceae</taxon>
        <taxon>Oidiodendron</taxon>
    </lineage>
</organism>
<evidence type="ECO:0008006" key="8">
    <source>
        <dbReference type="Google" id="ProtNLM"/>
    </source>
</evidence>
<keyword evidence="7" id="KW-1185">Reference proteome</keyword>
<keyword evidence="2 5" id="KW-0479">Metal-binding</keyword>
<feature type="binding site" evidence="5">
    <location>
        <position position="497"/>
    </location>
    <ligand>
        <name>Fe cation</name>
        <dbReference type="ChEBI" id="CHEBI:24875"/>
        <note>catalytic</note>
    </ligand>
</feature>
<feature type="binding site" evidence="5">
    <location>
        <position position="226"/>
    </location>
    <ligand>
        <name>Fe cation</name>
        <dbReference type="ChEBI" id="CHEBI:24875"/>
        <note>catalytic</note>
    </ligand>
</feature>
<evidence type="ECO:0000256" key="5">
    <source>
        <dbReference type="PIRSR" id="PIRSR604294-1"/>
    </source>
</evidence>
<dbReference type="EMBL" id="KN832925">
    <property type="protein sequence ID" value="KIM92528.1"/>
    <property type="molecule type" value="Genomic_DNA"/>
</dbReference>
<dbReference type="PANTHER" id="PTHR10543:SF89">
    <property type="entry name" value="CAROTENOID 9,10(9',10')-CLEAVAGE DIOXYGENASE 1"/>
    <property type="match status" value="1"/>
</dbReference>
<dbReference type="Pfam" id="PF03055">
    <property type="entry name" value="RPE65"/>
    <property type="match status" value="1"/>
</dbReference>
<dbReference type="OrthoDB" id="1069523at2759"/>
<dbReference type="GO" id="GO:0046872">
    <property type="term" value="F:metal ion binding"/>
    <property type="evidence" value="ECO:0007669"/>
    <property type="project" value="UniProtKB-KW"/>
</dbReference>
<name>A0A0C3C124_OIDMZ</name>
<dbReference type="Proteomes" id="UP000054321">
    <property type="component" value="Unassembled WGS sequence"/>
</dbReference>
<protein>
    <recommendedName>
        <fullName evidence="8">Carotenoid oxygenase</fullName>
    </recommendedName>
</protein>
<dbReference type="STRING" id="913774.A0A0C3C124"/>
<sequence>MAGQFKHLPTPKAFGPEPQFSGFMAPSRFEGEVNNLEVVGELPSEISGTFYRVMPDPQFPSYIPGDVWFNGDGNISAFRTRDGHVDFKQRYVRTEKFVREADARRALLGKFRNKYTDAVEFKIRSTANTNIVYFGGKLLALKEDSPPYALDPQTLETIGLWDFNGQLPCFPFTAHPKFDPVTREMLCFGYEAKGDGTPDICFYVVQPDETVSQTVWLSAPVCAMIHDFGVTENYVIFPIIPLTCNVERLKQGGEHFQYDGTMPCYFGVLPRRGGSNENAKASLSSHPAAQWFRAPHACTGHVANAYEDASGNIILDIIASSKNLFFFWPDKDGNTPKPQDIQSNLARWTIDPSSTNMELSAGETMIPDNVEFPRIDDRFAMHKHTRCFVSLMDPRLGTDFTFVLPVMGGGAPHYNALATKNLATSKYKKYFPGPRKIIQECIFIPRHGHSEEGDGYIIALVNNYESMSSELVVLDTQSFAKEIALIKHPLRLRAGVHGNWVDNRDADGHPTMI</sequence>
<keyword evidence="4 5" id="KW-0408">Iron</keyword>
<dbReference type="GO" id="GO:0010436">
    <property type="term" value="F:carotenoid dioxygenase activity"/>
    <property type="evidence" value="ECO:0007669"/>
    <property type="project" value="TreeGrafter"/>
</dbReference>
<evidence type="ECO:0000256" key="3">
    <source>
        <dbReference type="ARBA" id="ARBA00023002"/>
    </source>
</evidence>
<gene>
    <name evidence="6" type="ORF">OIDMADRAFT_139524</name>
</gene>
<evidence type="ECO:0000313" key="7">
    <source>
        <dbReference type="Proteomes" id="UP000054321"/>
    </source>
</evidence>
<evidence type="ECO:0000256" key="4">
    <source>
        <dbReference type="ARBA" id="ARBA00023004"/>
    </source>
</evidence>
<feature type="binding site" evidence="5">
    <location>
        <position position="175"/>
    </location>
    <ligand>
        <name>Fe cation</name>
        <dbReference type="ChEBI" id="CHEBI:24875"/>
        <note>catalytic</note>
    </ligand>
</feature>
<dbReference type="AlphaFoldDB" id="A0A0C3C124"/>
<dbReference type="InParanoid" id="A0A0C3C124"/>
<evidence type="ECO:0000256" key="1">
    <source>
        <dbReference type="ARBA" id="ARBA00006787"/>
    </source>
</evidence>
<dbReference type="PANTHER" id="PTHR10543">
    <property type="entry name" value="BETA-CAROTENE DIOXYGENASE"/>
    <property type="match status" value="1"/>
</dbReference>
<accession>A0A0C3C124</accession>
<proteinExistence type="inferred from homology"/>
<dbReference type="InterPro" id="IPR004294">
    <property type="entry name" value="Carotenoid_Oase"/>
</dbReference>
<evidence type="ECO:0000256" key="2">
    <source>
        <dbReference type="ARBA" id="ARBA00022723"/>
    </source>
</evidence>
<comment type="cofactor">
    <cofactor evidence="5">
        <name>Fe(2+)</name>
        <dbReference type="ChEBI" id="CHEBI:29033"/>
    </cofactor>
    <text evidence="5">Binds 1 Fe(2+) ion per subunit.</text>
</comment>
<comment type="similarity">
    <text evidence="1">Belongs to the carotenoid oxygenase family.</text>
</comment>
<evidence type="ECO:0000313" key="6">
    <source>
        <dbReference type="EMBL" id="KIM92528.1"/>
    </source>
</evidence>
<reference evidence="6 7" key="1">
    <citation type="submission" date="2014-04" db="EMBL/GenBank/DDBJ databases">
        <authorList>
            <consortium name="DOE Joint Genome Institute"/>
            <person name="Kuo A."/>
            <person name="Martino E."/>
            <person name="Perotto S."/>
            <person name="Kohler A."/>
            <person name="Nagy L.G."/>
            <person name="Floudas D."/>
            <person name="Copeland A."/>
            <person name="Barry K.W."/>
            <person name="Cichocki N."/>
            <person name="Veneault-Fourrey C."/>
            <person name="LaButti K."/>
            <person name="Lindquist E.A."/>
            <person name="Lipzen A."/>
            <person name="Lundell T."/>
            <person name="Morin E."/>
            <person name="Murat C."/>
            <person name="Sun H."/>
            <person name="Tunlid A."/>
            <person name="Henrissat B."/>
            <person name="Grigoriev I.V."/>
            <person name="Hibbett D.S."/>
            <person name="Martin F."/>
            <person name="Nordberg H.P."/>
            <person name="Cantor M.N."/>
            <person name="Hua S.X."/>
        </authorList>
    </citation>
    <scope>NUCLEOTIDE SEQUENCE [LARGE SCALE GENOMIC DNA]</scope>
    <source>
        <strain evidence="6 7">Zn</strain>
    </source>
</reference>
<keyword evidence="3" id="KW-0560">Oxidoreductase</keyword>
<feature type="binding site" evidence="5">
    <location>
        <position position="301"/>
    </location>
    <ligand>
        <name>Fe cation</name>
        <dbReference type="ChEBI" id="CHEBI:24875"/>
        <note>catalytic</note>
    </ligand>
</feature>
<dbReference type="HOGENOM" id="CLU_016472_6_2_1"/>